<evidence type="ECO:0000256" key="1">
    <source>
        <dbReference type="ARBA" id="ARBA00004141"/>
    </source>
</evidence>
<keyword evidence="2 5" id="KW-0812">Transmembrane</keyword>
<keyword evidence="8" id="KW-1185">Reference proteome</keyword>
<evidence type="ECO:0000256" key="3">
    <source>
        <dbReference type="ARBA" id="ARBA00022989"/>
    </source>
</evidence>
<evidence type="ECO:0000313" key="8">
    <source>
        <dbReference type="Proteomes" id="UP000245263"/>
    </source>
</evidence>
<reference evidence="7 8" key="1">
    <citation type="submission" date="2021-08" db="EMBL/GenBank/DDBJ databases">
        <title>Complete genome sequence of Leptospira kobayashii strain E30.</title>
        <authorList>
            <person name="Nakao R."/>
            <person name="Nakamura S."/>
            <person name="Masuzawa T."/>
            <person name="Koizumi N."/>
        </authorList>
    </citation>
    <scope>NUCLEOTIDE SEQUENCE [LARGE SCALE GENOMIC DNA]</scope>
    <source>
        <strain evidence="7 8">E30</strain>
    </source>
</reference>
<evidence type="ECO:0000256" key="4">
    <source>
        <dbReference type="ARBA" id="ARBA00023136"/>
    </source>
</evidence>
<feature type="transmembrane region" description="Helical" evidence="5">
    <location>
        <begin position="83"/>
        <end position="101"/>
    </location>
</feature>
<evidence type="ECO:0000313" key="7">
    <source>
        <dbReference type="EMBL" id="BDA79052.1"/>
    </source>
</evidence>
<dbReference type="Proteomes" id="UP000245263">
    <property type="component" value="Chromosome 1"/>
</dbReference>
<comment type="subcellular location">
    <subcellularLocation>
        <location evidence="1">Membrane</location>
        <topology evidence="1">Multi-pass membrane protein</topology>
    </subcellularLocation>
</comment>
<keyword evidence="3 5" id="KW-1133">Transmembrane helix</keyword>
<evidence type="ECO:0000259" key="6">
    <source>
        <dbReference type="Pfam" id="PF07291"/>
    </source>
</evidence>
<organism evidence="7 8">
    <name type="scientific">Leptospira kobayashii</name>
    <dbReference type="NCBI Taxonomy" id="1917830"/>
    <lineage>
        <taxon>Bacteria</taxon>
        <taxon>Pseudomonadati</taxon>
        <taxon>Spirochaetota</taxon>
        <taxon>Spirochaetia</taxon>
        <taxon>Leptospirales</taxon>
        <taxon>Leptospiraceae</taxon>
        <taxon>Leptospira</taxon>
    </lineage>
</organism>
<evidence type="ECO:0000256" key="2">
    <source>
        <dbReference type="ARBA" id="ARBA00022692"/>
    </source>
</evidence>
<name>A0ABN6KGF4_9LEPT</name>
<dbReference type="EMBL" id="AP025028">
    <property type="protein sequence ID" value="BDA79052.1"/>
    <property type="molecule type" value="Genomic_DNA"/>
</dbReference>
<dbReference type="InterPro" id="IPR009908">
    <property type="entry name" value="Methylamine_util_MauE"/>
</dbReference>
<sequence length="140" mass="15589">MNIQEINGLQIASLLMRLAIGANLLAHGLVRVGSKYESFQIWINNLFASSILPGVIVKPMGYLIPPLELALGVTLLLGFQIKWSLTIASLLMCSLIFGMCLLEKWEIVGIQMIYMICYFLLLTNLSHQIFSLDNLFGGNK</sequence>
<accession>A0ABN6KGF4</accession>
<gene>
    <name evidence="7" type="ORF">LPTSP3_g19820</name>
</gene>
<feature type="transmembrane region" description="Helical" evidence="5">
    <location>
        <begin position="6"/>
        <end position="30"/>
    </location>
</feature>
<protein>
    <recommendedName>
        <fullName evidence="6">Methylamine utilisation protein MauE domain-containing protein</fullName>
    </recommendedName>
</protein>
<dbReference type="Pfam" id="PF07291">
    <property type="entry name" value="MauE"/>
    <property type="match status" value="1"/>
</dbReference>
<keyword evidence="4 5" id="KW-0472">Membrane</keyword>
<proteinExistence type="predicted"/>
<feature type="transmembrane region" description="Helical" evidence="5">
    <location>
        <begin position="42"/>
        <end position="63"/>
    </location>
</feature>
<dbReference type="RefSeq" id="WP_109019517.1">
    <property type="nucleotide sequence ID" value="NZ_AP025028.1"/>
</dbReference>
<feature type="domain" description="Methylamine utilisation protein MauE" evidence="6">
    <location>
        <begin position="10"/>
        <end position="99"/>
    </location>
</feature>
<feature type="transmembrane region" description="Helical" evidence="5">
    <location>
        <begin position="113"/>
        <end position="130"/>
    </location>
</feature>
<evidence type="ECO:0000256" key="5">
    <source>
        <dbReference type="SAM" id="Phobius"/>
    </source>
</evidence>